<reference evidence="5 6" key="1">
    <citation type="submission" date="2018-06" db="EMBL/GenBank/DDBJ databases">
        <authorList>
            <consortium name="Pathogen Informatics"/>
            <person name="Doyle S."/>
        </authorList>
    </citation>
    <scope>NUCLEOTIDE SEQUENCE [LARGE SCALE GENOMIC DNA]</scope>
    <source>
        <strain evidence="5 6">NCTC11179</strain>
    </source>
</reference>
<gene>
    <name evidence="5" type="ORF">NCTC11179_00029</name>
</gene>
<dbReference type="GO" id="GO:0043565">
    <property type="term" value="F:sequence-specific DNA binding"/>
    <property type="evidence" value="ECO:0007669"/>
    <property type="project" value="InterPro"/>
</dbReference>
<organism evidence="5 6">
    <name type="scientific">Myroides odoratus</name>
    <name type="common">Flavobacterium odoratum</name>
    <dbReference type="NCBI Taxonomy" id="256"/>
    <lineage>
        <taxon>Bacteria</taxon>
        <taxon>Pseudomonadati</taxon>
        <taxon>Bacteroidota</taxon>
        <taxon>Flavobacteriia</taxon>
        <taxon>Flavobacteriales</taxon>
        <taxon>Flavobacteriaceae</taxon>
        <taxon>Myroides</taxon>
    </lineage>
</organism>
<name>A0A378RHR1_MYROD</name>
<keyword evidence="6" id="KW-1185">Reference proteome</keyword>
<sequence>MPLQHFFLILLVPIVLYEIITVYQCVVPEAKRGVYYATTWFSFFVVIQLILLVYEDVLLHHVFHFSIWMLLFLFYGPFLNLIVSSGQRDHQYRSNAYYFSDFYRTVCVFIFGLFLSLVENKWSYVDESILGIFSIAFLYYGITLRKKIKLNHEILLDDLVQQGKWKKMLPLIVGGILVVIFYLLSKDIKLSVFLLLLFFYVYLTFLRKKMENEASLISNQEEEISDQTEEWKLAYRNKVEDRQSKAQEGHALKYGQTKLNDIVLQRCNIKVNHIIIENKSYLDANFKMTDLASRTKISRYYLAQYFNVVYQMNFREYINKLKIEHVVQYIENHQQKEELSVQDLFLESAFNSKTSFFKSFKHVLGCTPFEFLRKNQ</sequence>
<feature type="transmembrane region" description="Helical" evidence="3">
    <location>
        <begin position="96"/>
        <end position="118"/>
    </location>
</feature>
<evidence type="ECO:0000256" key="1">
    <source>
        <dbReference type="ARBA" id="ARBA00023125"/>
    </source>
</evidence>
<dbReference type="InterPro" id="IPR018060">
    <property type="entry name" value="HTH_AraC"/>
</dbReference>
<dbReference type="Proteomes" id="UP000255024">
    <property type="component" value="Unassembled WGS sequence"/>
</dbReference>
<protein>
    <submittedName>
        <fullName evidence="5">DNA-binding transcriptional regulator MelR</fullName>
    </submittedName>
</protein>
<evidence type="ECO:0000313" key="5">
    <source>
        <dbReference type="EMBL" id="STZ26514.1"/>
    </source>
</evidence>
<dbReference type="GO" id="GO:0003700">
    <property type="term" value="F:DNA-binding transcription factor activity"/>
    <property type="evidence" value="ECO:0007669"/>
    <property type="project" value="InterPro"/>
</dbReference>
<keyword evidence="3" id="KW-0472">Membrane</keyword>
<feature type="coiled-coil region" evidence="2">
    <location>
        <begin position="203"/>
        <end position="230"/>
    </location>
</feature>
<keyword evidence="1 5" id="KW-0238">DNA-binding</keyword>
<dbReference type="PANTHER" id="PTHR43280:SF2">
    <property type="entry name" value="HTH-TYPE TRANSCRIPTIONAL REGULATOR EXSA"/>
    <property type="match status" value="1"/>
</dbReference>
<feature type="domain" description="HTH araC/xylS-type" evidence="4">
    <location>
        <begin position="269"/>
        <end position="374"/>
    </location>
</feature>
<dbReference type="PROSITE" id="PS01124">
    <property type="entry name" value="HTH_ARAC_FAMILY_2"/>
    <property type="match status" value="1"/>
</dbReference>
<feature type="transmembrane region" description="Helical" evidence="3">
    <location>
        <begin position="168"/>
        <end position="184"/>
    </location>
</feature>
<dbReference type="EMBL" id="UGQL01000001">
    <property type="protein sequence ID" value="STZ26514.1"/>
    <property type="molecule type" value="Genomic_DNA"/>
</dbReference>
<proteinExistence type="predicted"/>
<evidence type="ECO:0000313" key="6">
    <source>
        <dbReference type="Proteomes" id="UP000255024"/>
    </source>
</evidence>
<feature type="transmembrane region" description="Helical" evidence="3">
    <location>
        <begin position="6"/>
        <end position="26"/>
    </location>
</feature>
<keyword evidence="3" id="KW-0812">Transmembrane</keyword>
<accession>A0A378RHR1</accession>
<feature type="transmembrane region" description="Helical" evidence="3">
    <location>
        <begin position="65"/>
        <end position="84"/>
    </location>
</feature>
<keyword evidence="2" id="KW-0175">Coiled coil</keyword>
<dbReference type="Pfam" id="PF12833">
    <property type="entry name" value="HTH_18"/>
    <property type="match status" value="1"/>
</dbReference>
<evidence type="ECO:0000256" key="2">
    <source>
        <dbReference type="SAM" id="Coils"/>
    </source>
</evidence>
<dbReference type="AlphaFoldDB" id="A0A378RHR1"/>
<keyword evidence="3" id="KW-1133">Transmembrane helix</keyword>
<feature type="transmembrane region" description="Helical" evidence="3">
    <location>
        <begin position="33"/>
        <end position="53"/>
    </location>
</feature>
<evidence type="ECO:0000259" key="4">
    <source>
        <dbReference type="PROSITE" id="PS01124"/>
    </source>
</evidence>
<evidence type="ECO:0000256" key="3">
    <source>
        <dbReference type="SAM" id="Phobius"/>
    </source>
</evidence>
<dbReference type="RefSeq" id="WP_115089653.1">
    <property type="nucleotide sequence ID" value="NZ_CP068107.1"/>
</dbReference>
<dbReference type="SMART" id="SM00342">
    <property type="entry name" value="HTH_ARAC"/>
    <property type="match status" value="1"/>
</dbReference>
<feature type="transmembrane region" description="Helical" evidence="3">
    <location>
        <begin position="124"/>
        <end position="142"/>
    </location>
</feature>
<feature type="transmembrane region" description="Helical" evidence="3">
    <location>
        <begin position="190"/>
        <end position="206"/>
    </location>
</feature>
<dbReference type="PANTHER" id="PTHR43280">
    <property type="entry name" value="ARAC-FAMILY TRANSCRIPTIONAL REGULATOR"/>
    <property type="match status" value="1"/>
</dbReference>
<dbReference type="Gene3D" id="1.10.10.60">
    <property type="entry name" value="Homeodomain-like"/>
    <property type="match status" value="2"/>
</dbReference>